<reference evidence="6" key="1">
    <citation type="journal article" date="2014" name="PLoS ONE">
        <title>The genome and linkage map of the northern pike (Esox lucius): conserved synteny revealed between the salmonid sister group and the Neoteleostei.</title>
        <authorList>
            <person name="Rondeau E.B."/>
            <person name="Minkley D.R."/>
            <person name="Leong J.S."/>
            <person name="Messmer A.M."/>
            <person name="Jantzen J.R."/>
            <person name="von Schalburg K.R."/>
            <person name="Lemon C."/>
            <person name="Bird N.H."/>
            <person name="Koop B.F."/>
        </authorList>
    </citation>
    <scope>NUCLEOTIDE SEQUENCE</scope>
</reference>
<evidence type="ECO:0000256" key="4">
    <source>
        <dbReference type="SAM" id="MobiDB-lite"/>
    </source>
</evidence>
<dbReference type="GeneTree" id="ENSGT00940000166378"/>
<dbReference type="InterPro" id="IPR002164">
    <property type="entry name" value="NAP_family"/>
</dbReference>
<evidence type="ECO:0000313" key="5">
    <source>
        <dbReference type="Ensembl" id="ENSELUP00000040930.1"/>
    </source>
</evidence>
<reference evidence="5" key="2">
    <citation type="submission" date="2020-02" db="EMBL/GenBank/DDBJ databases">
        <title>Esox lucius (northern pike) genome, fEsoLuc1, primary haplotype.</title>
        <authorList>
            <person name="Myers G."/>
            <person name="Karagic N."/>
            <person name="Meyer A."/>
            <person name="Pippel M."/>
            <person name="Reichard M."/>
            <person name="Winkler S."/>
            <person name="Tracey A."/>
            <person name="Sims Y."/>
            <person name="Howe K."/>
            <person name="Rhie A."/>
            <person name="Formenti G."/>
            <person name="Durbin R."/>
            <person name="Fedrigo O."/>
            <person name="Jarvis E.D."/>
        </authorList>
    </citation>
    <scope>NUCLEOTIDE SEQUENCE [LARGE SCALE GENOMIC DNA]</scope>
</reference>
<dbReference type="FunCoup" id="A0A3P9AJT2">
    <property type="interactions" value="127"/>
</dbReference>
<dbReference type="OMA" id="TQPNENA"/>
<reference evidence="5" key="3">
    <citation type="submission" date="2025-08" db="UniProtKB">
        <authorList>
            <consortium name="Ensembl"/>
        </authorList>
    </citation>
    <scope>IDENTIFICATION</scope>
</reference>
<comment type="similarity">
    <text evidence="1 2">Belongs to the nucleosome assembly protein (NAP) family.</text>
</comment>
<evidence type="ECO:0000256" key="2">
    <source>
        <dbReference type="RuleBase" id="RU003876"/>
    </source>
</evidence>
<dbReference type="Pfam" id="PF00956">
    <property type="entry name" value="NAP"/>
    <property type="match status" value="1"/>
</dbReference>
<keyword evidence="6" id="KW-1185">Reference proteome</keyword>
<feature type="region of interest" description="Disordered" evidence="4">
    <location>
        <begin position="153"/>
        <end position="252"/>
    </location>
</feature>
<dbReference type="SUPFAM" id="SSF143113">
    <property type="entry name" value="NAP-like"/>
    <property type="match status" value="1"/>
</dbReference>
<feature type="compositionally biased region" description="Polar residues" evidence="4">
    <location>
        <begin position="90"/>
        <end position="99"/>
    </location>
</feature>
<feature type="compositionally biased region" description="Acidic residues" evidence="4">
    <location>
        <begin position="515"/>
        <end position="540"/>
    </location>
</feature>
<reference evidence="5" key="4">
    <citation type="submission" date="2025-09" db="UniProtKB">
        <authorList>
            <consortium name="Ensembl"/>
        </authorList>
    </citation>
    <scope>IDENTIFICATION</scope>
</reference>
<keyword evidence="3" id="KW-0175">Coiled coil</keyword>
<feature type="coiled-coil region" evidence="3">
    <location>
        <begin position="264"/>
        <end position="291"/>
    </location>
</feature>
<dbReference type="OrthoDB" id="19419at2759"/>
<dbReference type="Bgee" id="ENSELUG00000021580">
    <property type="expression patterns" value="Expressed in head kidney and 15 other cell types or tissues"/>
</dbReference>
<dbReference type="GeneID" id="105022374"/>
<dbReference type="RefSeq" id="XP_010888995.1">
    <property type="nucleotide sequence ID" value="XM_010890693.3"/>
</dbReference>
<feature type="compositionally biased region" description="Low complexity" evidence="4">
    <location>
        <begin position="23"/>
        <end position="33"/>
    </location>
</feature>
<dbReference type="Gene3D" id="1.20.5.1500">
    <property type="match status" value="1"/>
</dbReference>
<feature type="compositionally biased region" description="Acidic residues" evidence="4">
    <location>
        <begin position="569"/>
        <end position="583"/>
    </location>
</feature>
<sequence>MSERISCSKKSAEDSAPKKRCLSPELLGESPLPNKLARLDEKVSDEIPLNANGNKNGDVNKVPNKKDNDGNDEIGLDGQKLPGEEISAAVTFSNQTGADESTPLDAPVTSDGRKVDNHGSAGAGDCRPSTSLDQSDSAAIAAAEALASLTRAAAEDEATQMPCSSKTIGHNERMGQKVKRGYREFSKERLKSERGIHTQAVAADSSTSLRGVDRADVDDLPDVDEEDDSILGSSSTPSSSYPSDNDDDDDGECAIVSVKMAPEIRQSVALLAQVQMKLDALEKKGARLHQRLEMKMSHQRRPHLDQRSSITQAIPGFWVTALLNHPHLSAHIDETDEDALSYMTNLEIESIKNNKLSYRIGFHFRRNPYFQNNILVKELHLGMGGSPVSFSNPILWHRGQNLAAHSEPRRSGRGGVYQTFFNWFSDHSSPGRDDIAQILKDDLFRNPLRYYLTPLWEPRENGSTGGPKAADNSNGDDCVVISDSDEEEPAKPGQALGRGEEEEDEEEQHQGRDAESDESPEEEDIEEEVIDDDSDQEAREDDSSYGEKDEEADVKEVDEALDHKVTDQDEKDDIEVDEEEDDG</sequence>
<name>A0A3P9AJT2_ESOLU</name>
<dbReference type="Gene3D" id="3.30.1120.90">
    <property type="entry name" value="Nucleosome assembly protein"/>
    <property type="match status" value="1"/>
</dbReference>
<dbReference type="KEGG" id="els:105022374"/>
<dbReference type="AlphaFoldDB" id="A0A3P9AJT2"/>
<dbReference type="GO" id="GO:0006334">
    <property type="term" value="P:nucleosome assembly"/>
    <property type="evidence" value="ECO:0007669"/>
    <property type="project" value="InterPro"/>
</dbReference>
<feature type="region of interest" description="Disordered" evidence="4">
    <location>
        <begin position="456"/>
        <end position="583"/>
    </location>
</feature>
<feature type="compositionally biased region" description="Low complexity" evidence="4">
    <location>
        <begin position="230"/>
        <end position="243"/>
    </location>
</feature>
<dbReference type="Ensembl" id="ENSELUT00000033655.3">
    <property type="protein sequence ID" value="ENSELUP00000040930.1"/>
    <property type="gene ID" value="ENSELUG00000021580.3"/>
</dbReference>
<feature type="region of interest" description="Disordered" evidence="4">
    <location>
        <begin position="1"/>
        <end position="135"/>
    </location>
</feature>
<dbReference type="GO" id="GO:0003007">
    <property type="term" value="P:heart morphogenesis"/>
    <property type="evidence" value="ECO:0007669"/>
    <property type="project" value="Ensembl"/>
</dbReference>
<evidence type="ECO:0000313" key="6">
    <source>
        <dbReference type="Proteomes" id="UP000265140"/>
    </source>
</evidence>
<dbReference type="InParanoid" id="A0A3P9AJT2"/>
<protein>
    <recommendedName>
        <fullName evidence="7">Testis specific protein Y-linked</fullName>
    </recommendedName>
</protein>
<dbReference type="CTD" id="337214"/>
<proteinExistence type="inferred from homology"/>
<dbReference type="Proteomes" id="UP000265140">
    <property type="component" value="Chromosome 12"/>
</dbReference>
<organism evidence="5 6">
    <name type="scientific">Esox lucius</name>
    <name type="common">Northern pike</name>
    <dbReference type="NCBI Taxonomy" id="8010"/>
    <lineage>
        <taxon>Eukaryota</taxon>
        <taxon>Metazoa</taxon>
        <taxon>Chordata</taxon>
        <taxon>Craniata</taxon>
        <taxon>Vertebrata</taxon>
        <taxon>Euteleostomi</taxon>
        <taxon>Actinopterygii</taxon>
        <taxon>Neopterygii</taxon>
        <taxon>Teleostei</taxon>
        <taxon>Protacanthopterygii</taxon>
        <taxon>Esociformes</taxon>
        <taxon>Esocidae</taxon>
        <taxon>Esox</taxon>
    </lineage>
</organism>
<evidence type="ECO:0000256" key="1">
    <source>
        <dbReference type="ARBA" id="ARBA00009947"/>
    </source>
</evidence>
<dbReference type="STRING" id="8010.ENSELUP00000040930"/>
<accession>A0A3P9AJT2</accession>
<feature type="compositionally biased region" description="Basic and acidic residues" evidence="4">
    <location>
        <begin position="169"/>
        <end position="196"/>
    </location>
</feature>
<feature type="compositionally biased region" description="Acidic residues" evidence="4">
    <location>
        <begin position="218"/>
        <end position="229"/>
    </location>
</feature>
<dbReference type="PANTHER" id="PTHR11875">
    <property type="entry name" value="TESTIS-SPECIFIC Y-ENCODED PROTEIN"/>
    <property type="match status" value="1"/>
</dbReference>
<dbReference type="GO" id="GO:0005634">
    <property type="term" value="C:nucleus"/>
    <property type="evidence" value="ECO:0007669"/>
    <property type="project" value="InterPro"/>
</dbReference>
<evidence type="ECO:0000256" key="3">
    <source>
        <dbReference type="SAM" id="Coils"/>
    </source>
</evidence>
<dbReference type="InterPro" id="IPR037231">
    <property type="entry name" value="NAP-like_sf"/>
</dbReference>
<feature type="compositionally biased region" description="Basic and acidic residues" evidence="4">
    <location>
        <begin position="554"/>
        <end position="568"/>
    </location>
</feature>
<evidence type="ECO:0008006" key="7">
    <source>
        <dbReference type="Google" id="ProtNLM"/>
    </source>
</evidence>